<feature type="signal peptide" evidence="1">
    <location>
        <begin position="1"/>
        <end position="23"/>
    </location>
</feature>
<protein>
    <submittedName>
        <fullName evidence="2">Methyltransferase</fullName>
    </submittedName>
</protein>
<dbReference type="Proteomes" id="UP001162802">
    <property type="component" value="Unassembled WGS sequence"/>
</dbReference>
<dbReference type="GO" id="GO:0032259">
    <property type="term" value="P:methylation"/>
    <property type="evidence" value="ECO:0007669"/>
    <property type="project" value="UniProtKB-KW"/>
</dbReference>
<dbReference type="SUPFAM" id="SSF53335">
    <property type="entry name" value="S-adenosyl-L-methionine-dependent methyltransferases"/>
    <property type="match status" value="1"/>
</dbReference>
<dbReference type="Gene3D" id="3.40.50.150">
    <property type="entry name" value="Vaccinia Virus protein VP39"/>
    <property type="match status" value="1"/>
</dbReference>
<name>A0ABT0AC17_9SPHN</name>
<reference evidence="2" key="1">
    <citation type="submission" date="2022-03" db="EMBL/GenBank/DDBJ databases">
        <title>Identification of a novel bacterium isolated from mangrove sediments.</title>
        <authorList>
            <person name="Pan X."/>
        </authorList>
    </citation>
    <scope>NUCLEOTIDE SEQUENCE</scope>
    <source>
        <strain evidence="2">B2637</strain>
    </source>
</reference>
<proteinExistence type="predicted"/>
<accession>A0ABT0AC17</accession>
<sequence>MRRFMLALSTCLGLIAAPVAADAAEDGAEVVSCNGCEALLELAAATPARKDDRARDVYRHPVETLKFMGVAPDMKVGEYAPGGGWYSRMLAPYLAEEGHLTGLYFNPDVVPFDGSKLAESAAAFPGKVVEWTGVDPDSVSGMTLKDIPDAEKGSYDRIVLFRMLHNMMNWNIADAEVKAMRTLLKDDGLLGVVQHRAKADAPFSYSNGSKGYLRQADVVRLMELNGFELVASSEINANPKDPANWEGGVWTLPPQFALKEQDKAKYAAIGESDRMTLLFRKRD</sequence>
<dbReference type="GO" id="GO:0008168">
    <property type="term" value="F:methyltransferase activity"/>
    <property type="evidence" value="ECO:0007669"/>
    <property type="project" value="UniProtKB-KW"/>
</dbReference>
<keyword evidence="2" id="KW-0808">Transferase</keyword>
<dbReference type="EMBL" id="JALHAT010000010">
    <property type="protein sequence ID" value="MCJ1960725.1"/>
    <property type="molecule type" value="Genomic_DNA"/>
</dbReference>
<dbReference type="InterPro" id="IPR016980">
    <property type="entry name" value="S-AdoMet-dep_MeTrfase_Alr7345"/>
</dbReference>
<gene>
    <name evidence="2" type="ORF">MTR65_08545</name>
</gene>
<dbReference type="PIRSF" id="PIRSF031679">
    <property type="entry name" value="Mtase_Alr7345_prd"/>
    <property type="match status" value="1"/>
</dbReference>
<evidence type="ECO:0000313" key="2">
    <source>
        <dbReference type="EMBL" id="MCJ1960725.1"/>
    </source>
</evidence>
<dbReference type="InterPro" id="IPR029063">
    <property type="entry name" value="SAM-dependent_MTases_sf"/>
</dbReference>
<comment type="caution">
    <text evidence="2">The sequence shown here is derived from an EMBL/GenBank/DDBJ whole genome shotgun (WGS) entry which is preliminary data.</text>
</comment>
<evidence type="ECO:0000313" key="3">
    <source>
        <dbReference type="Proteomes" id="UP001162802"/>
    </source>
</evidence>
<keyword evidence="1" id="KW-0732">Signal</keyword>
<keyword evidence="3" id="KW-1185">Reference proteome</keyword>
<dbReference type="RefSeq" id="WP_243799147.1">
    <property type="nucleotide sequence ID" value="NZ_JALHAT010000010.1"/>
</dbReference>
<keyword evidence="2" id="KW-0489">Methyltransferase</keyword>
<organism evidence="2 3">
    <name type="scientific">Novosphingobium mangrovi</name>
    <name type="common">ex Hu et al. 2023</name>
    <dbReference type="NCBI Taxonomy" id="2930094"/>
    <lineage>
        <taxon>Bacteria</taxon>
        <taxon>Pseudomonadati</taxon>
        <taxon>Pseudomonadota</taxon>
        <taxon>Alphaproteobacteria</taxon>
        <taxon>Sphingomonadales</taxon>
        <taxon>Sphingomonadaceae</taxon>
        <taxon>Novosphingobium</taxon>
    </lineage>
</organism>
<feature type="chain" id="PRO_5045091091" evidence="1">
    <location>
        <begin position="24"/>
        <end position="283"/>
    </location>
</feature>
<evidence type="ECO:0000256" key="1">
    <source>
        <dbReference type="SAM" id="SignalP"/>
    </source>
</evidence>